<organism evidence="3 4">
    <name type="scientific">Ulvibacterium marinum</name>
    <dbReference type="NCBI Taxonomy" id="2419782"/>
    <lineage>
        <taxon>Bacteria</taxon>
        <taxon>Pseudomonadati</taxon>
        <taxon>Bacteroidota</taxon>
        <taxon>Flavobacteriia</taxon>
        <taxon>Flavobacteriales</taxon>
        <taxon>Flavobacteriaceae</taxon>
        <taxon>Ulvibacterium</taxon>
    </lineage>
</organism>
<dbReference type="Proteomes" id="UP000276603">
    <property type="component" value="Unassembled WGS sequence"/>
</dbReference>
<dbReference type="AlphaFoldDB" id="A0A3B0C7K8"/>
<keyword evidence="4" id="KW-1185">Reference proteome</keyword>
<sequence length="345" mass="39518">MKWISKDFLYQPTVRIHLILIFTGFLLGILVYGFVNFSGFQSTSEFVLSGLLGILLSYAAHFSNPLISRLIPWKRQPGLRLLSGILIHAVIGQVLVFGILWIYDQWLGASSLFISDTKDILLKIGILLFCTALIYNIIYFAFHSYYEYSKGQVMEAQLKRKQIQLQLTALKSQLSPHFLFNSINTLSSLFQKDTQKAELFIRSLAGSYEYVLHKYESPLVSVAEELSFVQAYYFLMKTRFGEQFRLDIQFPDYVLQSKIPPLTLQMLVENAVKHNVMGPAQPLEVKMSIMDERIKVSNIKTGKHKKIDSLKIGLRNIASRYELLANKSIEIIDDRSFTVTLPLIP</sequence>
<evidence type="ECO:0000256" key="1">
    <source>
        <dbReference type="SAM" id="Phobius"/>
    </source>
</evidence>
<dbReference type="RefSeq" id="WP_120711297.1">
    <property type="nucleotide sequence ID" value="NZ_RBCJ01000002.1"/>
</dbReference>
<dbReference type="PANTHER" id="PTHR34220">
    <property type="entry name" value="SENSOR HISTIDINE KINASE YPDA"/>
    <property type="match status" value="1"/>
</dbReference>
<dbReference type="InterPro" id="IPR050640">
    <property type="entry name" value="Bact_2-comp_sensor_kinase"/>
</dbReference>
<protein>
    <recommendedName>
        <fullName evidence="2">Signal transduction histidine kinase internal region domain-containing protein</fullName>
    </recommendedName>
</protein>
<dbReference type="InterPro" id="IPR010559">
    <property type="entry name" value="Sig_transdc_His_kin_internal"/>
</dbReference>
<gene>
    <name evidence="3" type="ORF">D7Z94_09360</name>
</gene>
<feature type="transmembrane region" description="Helical" evidence="1">
    <location>
        <begin position="46"/>
        <end position="67"/>
    </location>
</feature>
<evidence type="ECO:0000313" key="3">
    <source>
        <dbReference type="EMBL" id="RKN81140.1"/>
    </source>
</evidence>
<feature type="transmembrane region" description="Helical" evidence="1">
    <location>
        <begin position="120"/>
        <end position="142"/>
    </location>
</feature>
<feature type="transmembrane region" description="Helical" evidence="1">
    <location>
        <begin position="12"/>
        <end position="34"/>
    </location>
</feature>
<keyword evidence="1" id="KW-1133">Transmembrane helix</keyword>
<dbReference type="GO" id="GO:0016020">
    <property type="term" value="C:membrane"/>
    <property type="evidence" value="ECO:0007669"/>
    <property type="project" value="InterPro"/>
</dbReference>
<keyword evidence="1" id="KW-0472">Membrane</keyword>
<dbReference type="EMBL" id="RBCJ01000002">
    <property type="protein sequence ID" value="RKN81140.1"/>
    <property type="molecule type" value="Genomic_DNA"/>
</dbReference>
<comment type="caution">
    <text evidence="3">The sequence shown here is derived from an EMBL/GenBank/DDBJ whole genome shotgun (WGS) entry which is preliminary data.</text>
</comment>
<proteinExistence type="predicted"/>
<evidence type="ECO:0000259" key="2">
    <source>
        <dbReference type="Pfam" id="PF06580"/>
    </source>
</evidence>
<keyword evidence="1" id="KW-0812">Transmembrane</keyword>
<feature type="domain" description="Signal transduction histidine kinase internal region" evidence="2">
    <location>
        <begin position="166"/>
        <end position="244"/>
    </location>
</feature>
<reference evidence="3 4" key="1">
    <citation type="submission" date="2018-10" db="EMBL/GenBank/DDBJ databases">
        <title>Ulvibacterium marinum gen. nov., sp. nov., a novel marine bacterium of the family Flavobacteriaceae, isolated from a culture of the green alga Ulva prolifera.</title>
        <authorList>
            <person name="Zhang Z."/>
        </authorList>
    </citation>
    <scope>NUCLEOTIDE SEQUENCE [LARGE SCALE GENOMIC DNA]</scope>
    <source>
        <strain evidence="3 4">CCMM003</strain>
    </source>
</reference>
<feature type="transmembrane region" description="Helical" evidence="1">
    <location>
        <begin position="79"/>
        <end position="100"/>
    </location>
</feature>
<dbReference type="GO" id="GO:0000155">
    <property type="term" value="F:phosphorelay sensor kinase activity"/>
    <property type="evidence" value="ECO:0007669"/>
    <property type="project" value="InterPro"/>
</dbReference>
<accession>A0A3B0C7K8</accession>
<dbReference type="Pfam" id="PF06580">
    <property type="entry name" value="His_kinase"/>
    <property type="match status" value="1"/>
</dbReference>
<name>A0A3B0C7K8_9FLAO</name>
<dbReference type="PANTHER" id="PTHR34220:SF7">
    <property type="entry name" value="SENSOR HISTIDINE KINASE YPDA"/>
    <property type="match status" value="1"/>
</dbReference>
<evidence type="ECO:0000313" key="4">
    <source>
        <dbReference type="Proteomes" id="UP000276603"/>
    </source>
</evidence>